<dbReference type="AlphaFoldDB" id="A0A8D3C831"/>
<organism evidence="1 2">
    <name type="scientific">Scophthalmus maximus</name>
    <name type="common">Turbot</name>
    <name type="synonym">Psetta maxima</name>
    <dbReference type="NCBI Taxonomy" id="52904"/>
    <lineage>
        <taxon>Eukaryota</taxon>
        <taxon>Metazoa</taxon>
        <taxon>Chordata</taxon>
        <taxon>Craniata</taxon>
        <taxon>Vertebrata</taxon>
        <taxon>Euteleostomi</taxon>
        <taxon>Actinopterygii</taxon>
        <taxon>Neopterygii</taxon>
        <taxon>Teleostei</taxon>
        <taxon>Neoteleostei</taxon>
        <taxon>Acanthomorphata</taxon>
        <taxon>Carangaria</taxon>
        <taxon>Pleuronectiformes</taxon>
        <taxon>Pleuronectoidei</taxon>
        <taxon>Scophthalmidae</taxon>
        <taxon>Scophthalmus</taxon>
    </lineage>
</organism>
<evidence type="ECO:0000313" key="2">
    <source>
        <dbReference type="Proteomes" id="UP000694558"/>
    </source>
</evidence>
<dbReference type="GeneTree" id="ENSGT00950000183155"/>
<accession>A0A8D3C831</accession>
<dbReference type="Proteomes" id="UP000694558">
    <property type="component" value="Chromosome 4"/>
</dbReference>
<gene>
    <name evidence="1" type="primary">tecta</name>
</gene>
<dbReference type="Ensembl" id="ENSSMAT00000037424.1">
    <property type="protein sequence ID" value="ENSSMAP00000043439.1"/>
    <property type="gene ID" value="ENSSMAG00000013921.2"/>
</dbReference>
<sequence>CDVSLKTGSSLFGLRCIRGLEPWSRPPDEEEARTFVQVISEKYNPDNFPYGQGVGVVILPSPPGSPSKDRLFLPSALVLNSRGISKAGDKSDIATFCAHVVELDLSDNQLNDWGEICTSKGAGPVCSCVTGMLQRDRKSCRTVNSSRSVPPVVPLLIAGAATSVLLAGIHTPLLT</sequence>
<proteinExistence type="predicted"/>
<name>A0A8D3C831_SCOMX</name>
<protein>
    <submittedName>
        <fullName evidence="1">Tectorin alpha</fullName>
    </submittedName>
</protein>
<reference evidence="1" key="2">
    <citation type="submission" date="2025-08" db="UniProtKB">
        <authorList>
            <consortium name="Ensembl"/>
        </authorList>
    </citation>
    <scope>IDENTIFICATION</scope>
</reference>
<reference evidence="1" key="1">
    <citation type="submission" date="2023-05" db="EMBL/GenBank/DDBJ databases">
        <title>High-quality long-read genome of Scophthalmus maximus.</title>
        <authorList>
            <person name="Lien S."/>
            <person name="Martinez P."/>
        </authorList>
    </citation>
    <scope>NUCLEOTIDE SEQUENCE [LARGE SCALE GENOMIC DNA]</scope>
</reference>
<evidence type="ECO:0000313" key="1">
    <source>
        <dbReference type="Ensembl" id="ENSSMAP00000043439.1"/>
    </source>
</evidence>